<feature type="signal peptide" evidence="7">
    <location>
        <begin position="1"/>
        <end position="17"/>
    </location>
</feature>
<proteinExistence type="predicted"/>
<dbReference type="Gene3D" id="1.20.1740.10">
    <property type="entry name" value="Amino acid/polyamine transporter I"/>
    <property type="match status" value="1"/>
</dbReference>
<reference evidence="8" key="1">
    <citation type="submission" date="2023-08" db="EMBL/GenBank/DDBJ databases">
        <title>Black Yeasts Isolated from many extreme environments.</title>
        <authorList>
            <person name="Coleine C."/>
            <person name="Stajich J.E."/>
            <person name="Selbmann L."/>
        </authorList>
    </citation>
    <scope>NUCLEOTIDE SEQUENCE</scope>
    <source>
        <strain evidence="8">CCFEE 5810</strain>
    </source>
</reference>
<evidence type="ECO:0000313" key="9">
    <source>
        <dbReference type="Proteomes" id="UP001310594"/>
    </source>
</evidence>
<feature type="transmembrane region" description="Helical" evidence="6">
    <location>
        <begin position="182"/>
        <end position="205"/>
    </location>
</feature>
<evidence type="ECO:0000256" key="1">
    <source>
        <dbReference type="ARBA" id="ARBA00004141"/>
    </source>
</evidence>
<evidence type="ECO:0000256" key="7">
    <source>
        <dbReference type="SAM" id="SignalP"/>
    </source>
</evidence>
<dbReference type="Proteomes" id="UP001310594">
    <property type="component" value="Unassembled WGS sequence"/>
</dbReference>
<evidence type="ECO:0000256" key="5">
    <source>
        <dbReference type="ARBA" id="ARBA00023136"/>
    </source>
</evidence>
<comment type="caution">
    <text evidence="8">The sequence shown here is derived from an EMBL/GenBank/DDBJ whole genome shotgun (WGS) entry which is preliminary data.</text>
</comment>
<feature type="transmembrane region" description="Helical" evidence="6">
    <location>
        <begin position="211"/>
        <end position="229"/>
    </location>
</feature>
<evidence type="ECO:0000256" key="4">
    <source>
        <dbReference type="ARBA" id="ARBA00022989"/>
    </source>
</evidence>
<sequence length="262" mass="28346">MHVYALVPLALTLWVLAPDSSWEGVFTNFHNGGGWPSTGLSVLAGQATSIFVWLGSDSVAHLSEEVQDAVHILPPAIVAGYLINGPLGFALAVTIGFCYPNIEAVPQTTWSYILLFHKALEDPAVTTAFISVVLFLLATKALSVRAVNTRVSLAFARDYDGLPMSRWLRQTDTRLKSPVRSAIVTGFFTFMLSLLTLCGSIRMAFHSVVCLANAALTGTHVICIGCILLKRIRNQPLPDAHWALGRAGLTINSVGLFYAMCE</sequence>
<evidence type="ECO:0000256" key="6">
    <source>
        <dbReference type="SAM" id="Phobius"/>
    </source>
</evidence>
<organism evidence="8 9">
    <name type="scientific">Elasticomyces elasticus</name>
    <dbReference type="NCBI Taxonomy" id="574655"/>
    <lineage>
        <taxon>Eukaryota</taxon>
        <taxon>Fungi</taxon>
        <taxon>Dikarya</taxon>
        <taxon>Ascomycota</taxon>
        <taxon>Pezizomycotina</taxon>
        <taxon>Dothideomycetes</taxon>
        <taxon>Dothideomycetidae</taxon>
        <taxon>Mycosphaerellales</taxon>
        <taxon>Teratosphaeriaceae</taxon>
        <taxon>Elasticomyces</taxon>
    </lineage>
</organism>
<evidence type="ECO:0000256" key="2">
    <source>
        <dbReference type="ARBA" id="ARBA00022448"/>
    </source>
</evidence>
<keyword evidence="5 6" id="KW-0472">Membrane</keyword>
<keyword evidence="7" id="KW-0732">Signal</keyword>
<feature type="transmembrane region" description="Helical" evidence="6">
    <location>
        <begin position="76"/>
        <end position="102"/>
    </location>
</feature>
<gene>
    <name evidence="8" type="ORF">LTR97_004355</name>
</gene>
<evidence type="ECO:0000313" key="8">
    <source>
        <dbReference type="EMBL" id="KAK5701540.1"/>
    </source>
</evidence>
<dbReference type="PANTHER" id="PTHR45649:SF4">
    <property type="entry name" value="TRANSPORTER, PUTATIVE (EUROFUNG)-RELATED"/>
    <property type="match status" value="1"/>
</dbReference>
<dbReference type="AlphaFoldDB" id="A0AAN7W8G8"/>
<name>A0AAN7W8G8_9PEZI</name>
<protein>
    <submittedName>
        <fullName evidence="8">Uncharacterized protein</fullName>
    </submittedName>
</protein>
<accession>A0AAN7W8G8</accession>
<dbReference type="EMBL" id="JAVRQU010000006">
    <property type="protein sequence ID" value="KAK5701540.1"/>
    <property type="molecule type" value="Genomic_DNA"/>
</dbReference>
<dbReference type="GO" id="GO:0022857">
    <property type="term" value="F:transmembrane transporter activity"/>
    <property type="evidence" value="ECO:0007669"/>
    <property type="project" value="UniProtKB-ARBA"/>
</dbReference>
<feature type="transmembrane region" description="Helical" evidence="6">
    <location>
        <begin position="37"/>
        <end position="55"/>
    </location>
</feature>
<evidence type="ECO:0000256" key="3">
    <source>
        <dbReference type="ARBA" id="ARBA00022692"/>
    </source>
</evidence>
<feature type="transmembrane region" description="Helical" evidence="6">
    <location>
        <begin position="124"/>
        <end position="142"/>
    </location>
</feature>
<keyword evidence="4 6" id="KW-1133">Transmembrane helix</keyword>
<dbReference type="PANTHER" id="PTHR45649">
    <property type="entry name" value="AMINO-ACID PERMEASE BAT1"/>
    <property type="match status" value="1"/>
</dbReference>
<feature type="chain" id="PRO_5043029076" evidence="7">
    <location>
        <begin position="18"/>
        <end position="262"/>
    </location>
</feature>
<keyword evidence="3 6" id="KW-0812">Transmembrane</keyword>
<comment type="subcellular location">
    <subcellularLocation>
        <location evidence="1">Membrane</location>
        <topology evidence="1">Multi-pass membrane protein</topology>
    </subcellularLocation>
</comment>
<keyword evidence="2" id="KW-0813">Transport</keyword>
<dbReference type="GO" id="GO:0016020">
    <property type="term" value="C:membrane"/>
    <property type="evidence" value="ECO:0007669"/>
    <property type="project" value="UniProtKB-SubCell"/>
</dbReference>